<accession>A0ABW5HNU2</accession>
<dbReference type="Proteomes" id="UP001597483">
    <property type="component" value="Unassembled WGS sequence"/>
</dbReference>
<sequence length="259" mass="29111">MPDFTSTVDIARPAADPRDALAWARAVWEDAPPPVRAFLRAGWLGLGLTTRLSPERVLGWTVVSATPDEAVLETPSPILTARNIVRLDPDRVRWTTEVTYDRFPARQVWAVAVPFHEIVIPARLRHVAGQARPGDLQHQIVTTFQRRLGNPVLSRLPGQTLLETTGRSSGLPRRTPIGGRRVGQEFWLVSEFGERSQYVRNIQADPRVRLRLHGRWLRGVARLLPEDDARARLKSLPRLNSTAVQAFGTDLLTIRIDLD</sequence>
<proteinExistence type="predicted"/>
<organism evidence="1 2">
    <name type="scientific">Amycolatopsis silviterrae</name>
    <dbReference type="NCBI Taxonomy" id="1656914"/>
    <lineage>
        <taxon>Bacteria</taxon>
        <taxon>Bacillati</taxon>
        <taxon>Actinomycetota</taxon>
        <taxon>Actinomycetes</taxon>
        <taxon>Pseudonocardiales</taxon>
        <taxon>Pseudonocardiaceae</taxon>
        <taxon>Amycolatopsis</taxon>
    </lineage>
</organism>
<name>A0ABW5HNU2_9PSEU</name>
<dbReference type="EMBL" id="JBHUKS010000040">
    <property type="protein sequence ID" value="MFD2474661.1"/>
    <property type="molecule type" value="Genomic_DNA"/>
</dbReference>
<dbReference type="RefSeq" id="WP_378314105.1">
    <property type="nucleotide sequence ID" value="NZ_JBHUKS010000040.1"/>
</dbReference>
<gene>
    <name evidence="1" type="ORF">ACFSVL_45130</name>
</gene>
<comment type="caution">
    <text evidence="1">The sequence shown here is derived from an EMBL/GenBank/DDBJ whole genome shotgun (WGS) entry which is preliminary data.</text>
</comment>
<evidence type="ECO:0000313" key="2">
    <source>
        <dbReference type="Proteomes" id="UP001597483"/>
    </source>
</evidence>
<dbReference type="Gene3D" id="2.30.110.10">
    <property type="entry name" value="Electron Transport, Fmn-binding Protein, Chain A"/>
    <property type="match status" value="1"/>
</dbReference>
<reference evidence="2" key="1">
    <citation type="journal article" date="2019" name="Int. J. Syst. Evol. Microbiol.">
        <title>The Global Catalogue of Microorganisms (GCM) 10K type strain sequencing project: providing services to taxonomists for standard genome sequencing and annotation.</title>
        <authorList>
            <consortium name="The Broad Institute Genomics Platform"/>
            <consortium name="The Broad Institute Genome Sequencing Center for Infectious Disease"/>
            <person name="Wu L."/>
            <person name="Ma J."/>
        </authorList>
    </citation>
    <scope>NUCLEOTIDE SEQUENCE [LARGE SCALE GENOMIC DNA]</scope>
    <source>
        <strain evidence="2">CGMCC 4.7641</strain>
    </source>
</reference>
<dbReference type="InterPro" id="IPR012349">
    <property type="entry name" value="Split_barrel_FMN-bd"/>
</dbReference>
<dbReference type="SUPFAM" id="SSF50475">
    <property type="entry name" value="FMN-binding split barrel"/>
    <property type="match status" value="1"/>
</dbReference>
<dbReference type="Pfam" id="PF04075">
    <property type="entry name" value="F420H2_quin_red"/>
    <property type="match status" value="1"/>
</dbReference>
<keyword evidence="2" id="KW-1185">Reference proteome</keyword>
<dbReference type="InterPro" id="IPR004378">
    <property type="entry name" value="F420H2_quin_Rdtase"/>
</dbReference>
<dbReference type="NCBIfam" id="TIGR00026">
    <property type="entry name" value="hi_GC_TIGR00026"/>
    <property type="match status" value="1"/>
</dbReference>
<protein>
    <submittedName>
        <fullName evidence="1">Nitroreductase/quinone reductase family protein</fullName>
    </submittedName>
</protein>
<evidence type="ECO:0000313" key="1">
    <source>
        <dbReference type="EMBL" id="MFD2474661.1"/>
    </source>
</evidence>